<name>A0A1R3UZD1_9HYPH</name>
<sequence>MKQIYIRRYLFRLRDARQLVYSNRKQRDRRSLPSLRHRSP</sequence>
<evidence type="ECO:0000313" key="2">
    <source>
        <dbReference type="Proteomes" id="UP000188388"/>
    </source>
</evidence>
<gene>
    <name evidence="1" type="ORF">BQ8794_10365</name>
</gene>
<accession>A0A1R3UZD1</accession>
<dbReference type="EMBL" id="FTPD01000001">
    <property type="protein sequence ID" value="SIT52995.1"/>
    <property type="molecule type" value="Genomic_DNA"/>
</dbReference>
<reference evidence="2" key="1">
    <citation type="submission" date="2017-01" db="EMBL/GenBank/DDBJ databases">
        <authorList>
            <person name="Brunel B."/>
        </authorList>
    </citation>
    <scope>NUCLEOTIDE SEQUENCE [LARGE SCALE GENOMIC DNA]</scope>
</reference>
<protein>
    <submittedName>
        <fullName evidence="1">Uncharacterized protein</fullName>
    </submittedName>
</protein>
<keyword evidence="2" id="KW-1185">Reference proteome</keyword>
<evidence type="ECO:0000313" key="1">
    <source>
        <dbReference type="EMBL" id="SIT52995.1"/>
    </source>
</evidence>
<proteinExistence type="predicted"/>
<dbReference type="Proteomes" id="UP000188388">
    <property type="component" value="Unassembled WGS sequence"/>
</dbReference>
<dbReference type="AlphaFoldDB" id="A0A1R3UZD1"/>
<organism evidence="1 2">
    <name type="scientific">Mesorhizobium prunaredense</name>
    <dbReference type="NCBI Taxonomy" id="1631249"/>
    <lineage>
        <taxon>Bacteria</taxon>
        <taxon>Pseudomonadati</taxon>
        <taxon>Pseudomonadota</taxon>
        <taxon>Alphaproteobacteria</taxon>
        <taxon>Hyphomicrobiales</taxon>
        <taxon>Phyllobacteriaceae</taxon>
        <taxon>Mesorhizobium</taxon>
    </lineage>
</organism>